<dbReference type="AlphaFoldDB" id="A0A1X9NRH2"/>
<gene>
    <name evidence="2" type="ORF">BST96_11740</name>
</gene>
<feature type="domain" description="DUF3806" evidence="1">
    <location>
        <begin position="27"/>
        <end position="112"/>
    </location>
</feature>
<dbReference type="OrthoDB" id="8781168at2"/>
<evidence type="ECO:0000259" key="1">
    <source>
        <dbReference type="Pfam" id="PF12713"/>
    </source>
</evidence>
<dbReference type="Proteomes" id="UP000193450">
    <property type="component" value="Chromosome"/>
</dbReference>
<dbReference type="InterPro" id="IPR024266">
    <property type="entry name" value="DUF3806"/>
</dbReference>
<dbReference type="Pfam" id="PF12713">
    <property type="entry name" value="DUF3806"/>
    <property type="match status" value="1"/>
</dbReference>
<sequence>MEAQRQSIDDLARRHFGRQLNGQKDNDIALMQRLLDENIVTSRDVRQLQSMGLILGQILKSQKGLSWIIYIDKYGRSKALQVRGFEKEFIFPVTQISRKAEVGIRVNVAEIYKELEQTVIDIRNKPPF</sequence>
<dbReference type="KEGG" id="osg:BST96_11740"/>
<dbReference type="STRING" id="716816.BST96_11740"/>
<evidence type="ECO:0000313" key="2">
    <source>
        <dbReference type="EMBL" id="ARN76383.1"/>
    </source>
</evidence>
<evidence type="ECO:0000313" key="3">
    <source>
        <dbReference type="Proteomes" id="UP000193450"/>
    </source>
</evidence>
<name>A0A1X9NRH2_9GAMM</name>
<reference evidence="2 3" key="1">
    <citation type="submission" date="2016-11" db="EMBL/GenBank/DDBJ databases">
        <title>Trade-off between light-utilization and light-protection in marine flavobacteria.</title>
        <authorList>
            <person name="Kumagai Y."/>
        </authorList>
    </citation>
    <scope>NUCLEOTIDE SEQUENCE [LARGE SCALE GENOMIC DNA]</scope>
    <source>
        <strain evidence="2 3">NBRC 107125</strain>
    </source>
</reference>
<proteinExistence type="predicted"/>
<accession>A0A1X9NRH2</accession>
<dbReference type="EMBL" id="CP019343">
    <property type="protein sequence ID" value="ARN76383.1"/>
    <property type="molecule type" value="Genomic_DNA"/>
</dbReference>
<dbReference type="Gene3D" id="1.20.120.1090">
    <property type="match status" value="1"/>
</dbReference>
<keyword evidence="3" id="KW-1185">Reference proteome</keyword>
<protein>
    <submittedName>
        <fullName evidence="2">Dihydrodipicolinate synthase</fullName>
    </submittedName>
</protein>
<organism evidence="2 3">
    <name type="scientific">Oceanicoccus sagamiensis</name>
    <dbReference type="NCBI Taxonomy" id="716816"/>
    <lineage>
        <taxon>Bacteria</taxon>
        <taxon>Pseudomonadati</taxon>
        <taxon>Pseudomonadota</taxon>
        <taxon>Gammaproteobacteria</taxon>
        <taxon>Cellvibrionales</taxon>
        <taxon>Spongiibacteraceae</taxon>
        <taxon>Oceanicoccus</taxon>
    </lineage>
</organism>